<proteinExistence type="inferred from homology"/>
<dbReference type="PANTHER" id="PTHR21705:SF11">
    <property type="entry name" value="FHIP FAMILY PROTEIN CG3558"/>
    <property type="match status" value="1"/>
</dbReference>
<organism evidence="4 5">
    <name type="scientific">Nesidiocoris tenuis</name>
    <dbReference type="NCBI Taxonomy" id="355587"/>
    <lineage>
        <taxon>Eukaryota</taxon>
        <taxon>Metazoa</taxon>
        <taxon>Ecdysozoa</taxon>
        <taxon>Arthropoda</taxon>
        <taxon>Hexapoda</taxon>
        <taxon>Insecta</taxon>
        <taxon>Pterygota</taxon>
        <taxon>Neoptera</taxon>
        <taxon>Paraneoptera</taxon>
        <taxon>Hemiptera</taxon>
        <taxon>Heteroptera</taxon>
        <taxon>Panheteroptera</taxon>
        <taxon>Cimicomorpha</taxon>
        <taxon>Miridae</taxon>
        <taxon>Dicyphina</taxon>
        <taxon>Nesidiocoris</taxon>
    </lineage>
</organism>
<accession>A0ABN7AEK0</accession>
<feature type="region of interest" description="Disordered" evidence="2">
    <location>
        <begin position="535"/>
        <end position="563"/>
    </location>
</feature>
<name>A0ABN7AEK0_9HEMI</name>
<dbReference type="Pfam" id="PF19311">
    <property type="entry name" value="KELAA"/>
    <property type="match status" value="1"/>
</dbReference>
<protein>
    <submittedName>
        <fullName evidence="4">UPF0518 protein</fullName>
    </submittedName>
</protein>
<comment type="similarity">
    <text evidence="1">Belongs to the FHIP family.</text>
</comment>
<evidence type="ECO:0000313" key="4">
    <source>
        <dbReference type="EMBL" id="BES90702.1"/>
    </source>
</evidence>
<feature type="compositionally biased region" description="Polar residues" evidence="2">
    <location>
        <begin position="541"/>
        <end position="563"/>
    </location>
</feature>
<dbReference type="Proteomes" id="UP001307889">
    <property type="component" value="Chromosome 2"/>
</dbReference>
<evidence type="ECO:0000256" key="2">
    <source>
        <dbReference type="SAM" id="MobiDB-lite"/>
    </source>
</evidence>
<feature type="domain" description="FHF complex subunit HOOK-interacting protein C-terminal" evidence="3">
    <location>
        <begin position="567"/>
        <end position="643"/>
    </location>
</feature>
<dbReference type="Pfam" id="PF19314">
    <property type="entry name" value="DUF5917"/>
    <property type="match status" value="1"/>
</dbReference>
<dbReference type="InterPro" id="IPR019384">
    <property type="entry name" value="FHIP"/>
</dbReference>
<dbReference type="EMBL" id="AP028910">
    <property type="protein sequence ID" value="BES90702.1"/>
    <property type="molecule type" value="Genomic_DNA"/>
</dbReference>
<sequence length="784" mass="88494">MSWLRNSPFRASLGKLIPLTSPSKEFDPTACFDSFRKHWQQINDIIRTTVGGNTPLKNDDVLAVFYNLDHMTTLLLLEFSSHSHLTCFEYLLGENILENLYSWSAQTGRFEAAFKCELLKLYEVLFSCSNSQLFVNKEICHTLLKLLNSCVDNCFSVDVEKRLVVLLSYLCINFLSNNDLLNLFLDNKDPNTPKFVVFSLLIPYVHREGTLGQQARDALLHCMKISKQNLQVAEFISIHSNICPVLATGLSGLYSRLPRSLEIEAQDWHRLTPDDINDLPELATFMNSLEFCNASIEVAHPLVVSSLLEYIYQGFLVPVMGPALLQSAINELTTATAYFDMIIRSLTAPGLLYCFIKFILVEVYDGQCIIDIFIERINGNQKLCLVTLALMETLIGLNCEDVMLELVFKHLMSCNHVIASQRSKINYSDPYSKNAETFLQLIPNIQRSKSYEDSMYGDYHAYLMEARSKIEVCALATSVWVYNYNGENTVYPGGKASQVCVENETDHPSLPSADDVSSGYESFARLGEGISEYGSGGEFDSPSSESETSNDGKQSSAHQNLSSSPSIGPFLQALFNKLENMLAQNLFINLHLTGLISRLAIYSQPLLTSFLLDHSLIFQPSVRSLFQILSSLKQSIESKTSEWNPSQLNHIVSESETILIDRENKLVNLRKYALQIIANSSSGPEEKYSFGNLPIDRENKRKGFLLNLNNVFKRQNNNNYRSLQSARSEERIEEMKNNSRYPTNPDEIQNTIMCALILSEWLKELAAISQEHAVFRQTPGLSDS</sequence>
<dbReference type="PANTHER" id="PTHR21705">
    <property type="entry name" value="RAI16 PROTEIN-RELATED"/>
    <property type="match status" value="1"/>
</dbReference>
<evidence type="ECO:0000259" key="3">
    <source>
        <dbReference type="Pfam" id="PF19314"/>
    </source>
</evidence>
<keyword evidence="5" id="KW-1185">Reference proteome</keyword>
<dbReference type="InterPro" id="IPR045668">
    <property type="entry name" value="FHIP_KELAA_motif"/>
</dbReference>
<evidence type="ECO:0000313" key="5">
    <source>
        <dbReference type="Proteomes" id="UP001307889"/>
    </source>
</evidence>
<reference evidence="4 5" key="1">
    <citation type="submission" date="2023-09" db="EMBL/GenBank/DDBJ databases">
        <title>Nesidiocoris tenuis whole genome shotgun sequence.</title>
        <authorList>
            <person name="Shibata T."/>
            <person name="Shimoda M."/>
            <person name="Kobayashi T."/>
            <person name="Uehara T."/>
        </authorList>
    </citation>
    <scope>NUCLEOTIDE SEQUENCE [LARGE SCALE GENOMIC DNA]</scope>
    <source>
        <strain evidence="4 5">Japan</strain>
    </source>
</reference>
<gene>
    <name evidence="4" type="ORF">NTJ_03510</name>
</gene>
<dbReference type="Pfam" id="PF10257">
    <property type="entry name" value="RAI16-like"/>
    <property type="match status" value="1"/>
</dbReference>
<dbReference type="InterPro" id="IPR045669">
    <property type="entry name" value="FHIP_C"/>
</dbReference>
<evidence type="ECO:0000256" key="1">
    <source>
        <dbReference type="ARBA" id="ARBA00024336"/>
    </source>
</evidence>